<evidence type="ECO:0000313" key="2">
    <source>
        <dbReference type="EMBL" id="KAK7869048.1"/>
    </source>
</evidence>
<name>A0AAN9VRW1_9ORTH</name>
<comment type="caution">
    <text evidence="2">The sequence shown here is derived from an EMBL/GenBank/DDBJ whole genome shotgun (WGS) entry which is preliminary data.</text>
</comment>
<feature type="region of interest" description="Disordered" evidence="1">
    <location>
        <begin position="33"/>
        <end position="81"/>
    </location>
</feature>
<evidence type="ECO:0000313" key="3">
    <source>
        <dbReference type="Proteomes" id="UP001378592"/>
    </source>
</evidence>
<evidence type="ECO:0000256" key="1">
    <source>
        <dbReference type="SAM" id="MobiDB-lite"/>
    </source>
</evidence>
<dbReference type="Proteomes" id="UP001378592">
    <property type="component" value="Unassembled WGS sequence"/>
</dbReference>
<protein>
    <submittedName>
        <fullName evidence="2">Uncharacterized protein</fullName>
    </submittedName>
</protein>
<accession>A0AAN9VRW1</accession>
<keyword evidence="3" id="KW-1185">Reference proteome</keyword>
<reference evidence="2 3" key="1">
    <citation type="submission" date="2024-03" db="EMBL/GenBank/DDBJ databases">
        <title>The genome assembly and annotation of the cricket Gryllus longicercus Weissman &amp; Gray.</title>
        <authorList>
            <person name="Szrajer S."/>
            <person name="Gray D."/>
            <person name="Ylla G."/>
        </authorList>
    </citation>
    <scope>NUCLEOTIDE SEQUENCE [LARGE SCALE GENOMIC DNA]</scope>
    <source>
        <strain evidence="2">DAG 2021-001</strain>
        <tissue evidence="2">Whole body minus gut</tissue>
    </source>
</reference>
<sequence length="137" mass="15241">MKLRRRTRCWLAEERRAHGVKLRSSLLGSLSSAASCRRRRNAKGGPVALLPPPAPAPALVRPSQRPPRRSRPVRPPTHGALALDGSLRHANRLPRLLSHHHRFASTPFSYLLIHVLVQVKVQFLSSLWTSGFSASTL</sequence>
<gene>
    <name evidence="2" type="ORF">R5R35_002992</name>
</gene>
<organism evidence="2 3">
    <name type="scientific">Gryllus longicercus</name>
    <dbReference type="NCBI Taxonomy" id="2509291"/>
    <lineage>
        <taxon>Eukaryota</taxon>
        <taxon>Metazoa</taxon>
        <taxon>Ecdysozoa</taxon>
        <taxon>Arthropoda</taxon>
        <taxon>Hexapoda</taxon>
        <taxon>Insecta</taxon>
        <taxon>Pterygota</taxon>
        <taxon>Neoptera</taxon>
        <taxon>Polyneoptera</taxon>
        <taxon>Orthoptera</taxon>
        <taxon>Ensifera</taxon>
        <taxon>Gryllidea</taxon>
        <taxon>Grylloidea</taxon>
        <taxon>Gryllidae</taxon>
        <taxon>Gryllinae</taxon>
        <taxon>Gryllus</taxon>
    </lineage>
</organism>
<dbReference type="AlphaFoldDB" id="A0AAN9VRW1"/>
<proteinExistence type="predicted"/>
<dbReference type="EMBL" id="JAZDUA010000081">
    <property type="protein sequence ID" value="KAK7869048.1"/>
    <property type="molecule type" value="Genomic_DNA"/>
</dbReference>